<evidence type="ECO:0000256" key="10">
    <source>
        <dbReference type="ARBA" id="ARBA00023303"/>
    </source>
</evidence>
<dbReference type="InterPro" id="IPR019594">
    <property type="entry name" value="Glu/Gly-bd"/>
</dbReference>
<sequence length="264" mass="29802">MSQKPVTPLRPIRIATAAYPPFVNDCGIYTLIRTDECPQPGVDHEILGQLFAYAKIPYELYPHTGDVNWGEVQPDGSYDGLIGDVINGKFDTIGAQYALTEIRTTKVDFSYNIHHETAMYLVSNAPNPDEEWIGQATLIYRVFDWQSTVPADFDAIAWQGFIFRNGSAWKPIFSRNMIMISDFVTAAYERYRNGSDACDDFSQPPATPLPIMSLLSVFLLPVCGGLVGFIMFCYELAKYRRTKRNVKYILPLTAGEFDIMMFPS</sequence>
<proteinExistence type="predicted"/>
<evidence type="ECO:0000256" key="4">
    <source>
        <dbReference type="ARBA" id="ARBA00022989"/>
    </source>
</evidence>
<dbReference type="Proteomes" id="UP000887566">
    <property type="component" value="Unplaced"/>
</dbReference>
<keyword evidence="13" id="KW-1185">Reference proteome</keyword>
<dbReference type="Gene3D" id="3.40.190.10">
    <property type="entry name" value="Periplasmic binding protein-like II"/>
    <property type="match status" value="1"/>
</dbReference>
<evidence type="ECO:0000256" key="8">
    <source>
        <dbReference type="ARBA" id="ARBA00023180"/>
    </source>
</evidence>
<evidence type="ECO:0000259" key="12">
    <source>
        <dbReference type="Pfam" id="PF10613"/>
    </source>
</evidence>
<evidence type="ECO:0000256" key="9">
    <source>
        <dbReference type="ARBA" id="ARBA00023286"/>
    </source>
</evidence>
<dbReference type="GO" id="GO:0016020">
    <property type="term" value="C:membrane"/>
    <property type="evidence" value="ECO:0007669"/>
    <property type="project" value="UniProtKB-SubCell"/>
</dbReference>
<keyword evidence="4 11" id="KW-1133">Transmembrane helix</keyword>
<keyword evidence="7" id="KW-0675">Receptor</keyword>
<evidence type="ECO:0000313" key="14">
    <source>
        <dbReference type="WBParaSite" id="PSAMB.scaffold715size42891.g8191.t1"/>
    </source>
</evidence>
<dbReference type="InterPro" id="IPR040128">
    <property type="entry name" value="T25E4.2-like"/>
</dbReference>
<evidence type="ECO:0000256" key="6">
    <source>
        <dbReference type="ARBA" id="ARBA00023136"/>
    </source>
</evidence>
<keyword evidence="8" id="KW-0325">Glycoprotein</keyword>
<organism evidence="13 14">
    <name type="scientific">Plectus sambesii</name>
    <dbReference type="NCBI Taxonomy" id="2011161"/>
    <lineage>
        <taxon>Eukaryota</taxon>
        <taxon>Metazoa</taxon>
        <taxon>Ecdysozoa</taxon>
        <taxon>Nematoda</taxon>
        <taxon>Chromadorea</taxon>
        <taxon>Plectida</taxon>
        <taxon>Plectina</taxon>
        <taxon>Plectoidea</taxon>
        <taxon>Plectidae</taxon>
        <taxon>Plectus</taxon>
    </lineage>
</organism>
<dbReference type="GO" id="GO:0015276">
    <property type="term" value="F:ligand-gated monoatomic ion channel activity"/>
    <property type="evidence" value="ECO:0007669"/>
    <property type="project" value="InterPro"/>
</dbReference>
<dbReference type="PANTHER" id="PTHR22714">
    <property type="entry name" value="PROTEIN CBG02446-RELATED"/>
    <property type="match status" value="1"/>
</dbReference>
<feature type="transmembrane region" description="Helical" evidence="11">
    <location>
        <begin position="211"/>
        <end position="234"/>
    </location>
</feature>
<evidence type="ECO:0000256" key="11">
    <source>
        <dbReference type="SAM" id="Phobius"/>
    </source>
</evidence>
<dbReference type="SUPFAM" id="SSF53850">
    <property type="entry name" value="Periplasmic binding protein-like II"/>
    <property type="match status" value="1"/>
</dbReference>
<keyword evidence="5" id="KW-0406">Ion transport</keyword>
<dbReference type="PANTHER" id="PTHR22714:SF2">
    <property type="entry name" value="IONOTROPIC GLUTAMATE RECEPTOR L-GLUTAMATE AND GLYCINE-BINDING DOMAIN-CONTAINING PROTEIN"/>
    <property type="match status" value="1"/>
</dbReference>
<evidence type="ECO:0000256" key="7">
    <source>
        <dbReference type="ARBA" id="ARBA00023170"/>
    </source>
</evidence>
<dbReference type="WBParaSite" id="PSAMB.scaffold715size42891.g8191.t1">
    <property type="protein sequence ID" value="PSAMB.scaffold715size42891.g8191.t1"/>
    <property type="gene ID" value="PSAMB.scaffold715size42891.g8191"/>
</dbReference>
<dbReference type="AlphaFoldDB" id="A0A914X843"/>
<keyword evidence="2" id="KW-0813">Transport</keyword>
<accession>A0A914X843</accession>
<keyword evidence="9" id="KW-1071">Ligand-gated ion channel</keyword>
<comment type="subcellular location">
    <subcellularLocation>
        <location evidence="1">Membrane</location>
        <topology evidence="1">Multi-pass membrane protein</topology>
    </subcellularLocation>
</comment>
<evidence type="ECO:0000313" key="13">
    <source>
        <dbReference type="Proteomes" id="UP000887566"/>
    </source>
</evidence>
<dbReference type="Pfam" id="PF10613">
    <property type="entry name" value="Lig_chan-Glu_bd"/>
    <property type="match status" value="1"/>
</dbReference>
<evidence type="ECO:0000256" key="3">
    <source>
        <dbReference type="ARBA" id="ARBA00022692"/>
    </source>
</evidence>
<reference evidence="14" key="1">
    <citation type="submission" date="2022-11" db="UniProtKB">
        <authorList>
            <consortium name="WormBaseParasite"/>
        </authorList>
    </citation>
    <scope>IDENTIFICATION</scope>
</reference>
<evidence type="ECO:0000256" key="2">
    <source>
        <dbReference type="ARBA" id="ARBA00022448"/>
    </source>
</evidence>
<name>A0A914X843_9BILA</name>
<keyword evidence="3 11" id="KW-0812">Transmembrane</keyword>
<keyword evidence="10" id="KW-0407">Ion channel</keyword>
<keyword evidence="6 11" id="KW-0472">Membrane</keyword>
<evidence type="ECO:0000256" key="1">
    <source>
        <dbReference type="ARBA" id="ARBA00004141"/>
    </source>
</evidence>
<evidence type="ECO:0000256" key="5">
    <source>
        <dbReference type="ARBA" id="ARBA00023065"/>
    </source>
</evidence>
<protein>
    <submittedName>
        <fullName evidence="14">Ionotropic glutamate receptor L-glutamate and glycine-binding domain-containing protein</fullName>
    </submittedName>
</protein>
<feature type="domain" description="Ionotropic glutamate receptor L-glutamate and glycine-binding" evidence="12">
    <location>
        <begin position="12"/>
        <end position="118"/>
    </location>
</feature>